<dbReference type="InterPro" id="IPR001586">
    <property type="entry name" value="Beta-lactam_class-C_AS"/>
</dbReference>
<proteinExistence type="inferred from homology"/>
<gene>
    <name evidence="9" type="ORF">EZH22_26090</name>
</gene>
<dbReference type="Pfam" id="PF00144">
    <property type="entry name" value="Beta-lactamase"/>
    <property type="match status" value="1"/>
</dbReference>
<comment type="catalytic activity">
    <reaction evidence="1 6">
        <text>a beta-lactam + H2O = a substituted beta-amino acid</text>
        <dbReference type="Rhea" id="RHEA:20401"/>
        <dbReference type="ChEBI" id="CHEBI:15377"/>
        <dbReference type="ChEBI" id="CHEBI:35627"/>
        <dbReference type="ChEBI" id="CHEBI:140347"/>
        <dbReference type="EC" id="3.5.2.6"/>
    </reaction>
</comment>
<evidence type="ECO:0000256" key="1">
    <source>
        <dbReference type="ARBA" id="ARBA00001526"/>
    </source>
</evidence>
<comment type="similarity">
    <text evidence="2 6">Belongs to the class-C beta-lactamase family.</text>
</comment>
<accession>A0A974SIF5</accession>
<keyword evidence="10" id="KW-1185">Reference proteome</keyword>
<dbReference type="EC" id="3.5.2.6" evidence="3 6"/>
<feature type="signal peptide" evidence="7">
    <location>
        <begin position="1"/>
        <end position="21"/>
    </location>
</feature>
<dbReference type="PANTHER" id="PTHR46825">
    <property type="entry name" value="D-ALANYL-D-ALANINE-CARBOXYPEPTIDASE/ENDOPEPTIDASE AMPH"/>
    <property type="match status" value="1"/>
</dbReference>
<dbReference type="GO" id="GO:0017001">
    <property type="term" value="P:antibiotic catabolic process"/>
    <property type="evidence" value="ECO:0007669"/>
    <property type="project" value="InterPro"/>
</dbReference>
<dbReference type="PANTHER" id="PTHR46825:SF8">
    <property type="entry name" value="BETA-LACTAMASE-RELATED"/>
    <property type="match status" value="1"/>
</dbReference>
<protein>
    <recommendedName>
        <fullName evidence="3 6">Beta-lactamase</fullName>
        <ecNumber evidence="3 6">3.5.2.6</ecNumber>
    </recommendedName>
</protein>
<dbReference type="PROSITE" id="PS51318">
    <property type="entry name" value="TAT"/>
    <property type="match status" value="1"/>
</dbReference>
<evidence type="ECO:0000313" key="10">
    <source>
        <dbReference type="Proteomes" id="UP000596427"/>
    </source>
</evidence>
<organism evidence="9 10">
    <name type="scientific">Xanthobacter dioxanivorans</name>
    <dbReference type="NCBI Taxonomy" id="2528964"/>
    <lineage>
        <taxon>Bacteria</taxon>
        <taxon>Pseudomonadati</taxon>
        <taxon>Pseudomonadota</taxon>
        <taxon>Alphaproteobacteria</taxon>
        <taxon>Hyphomicrobiales</taxon>
        <taxon>Xanthobacteraceae</taxon>
        <taxon>Xanthobacter</taxon>
    </lineage>
</organism>
<keyword evidence="7" id="KW-0732">Signal</keyword>
<dbReference type="RefSeq" id="WP_203193292.1">
    <property type="nucleotide sequence ID" value="NZ_CP063362.1"/>
</dbReference>
<evidence type="ECO:0000256" key="7">
    <source>
        <dbReference type="SAM" id="SignalP"/>
    </source>
</evidence>
<dbReference type="Proteomes" id="UP000596427">
    <property type="component" value="Chromosome"/>
</dbReference>
<dbReference type="GO" id="GO:0008800">
    <property type="term" value="F:beta-lactamase activity"/>
    <property type="evidence" value="ECO:0007669"/>
    <property type="project" value="UniProtKB-UniRule"/>
</dbReference>
<keyword evidence="5 6" id="KW-0046">Antibiotic resistance</keyword>
<evidence type="ECO:0000313" key="9">
    <source>
        <dbReference type="EMBL" id="QRG06382.1"/>
    </source>
</evidence>
<dbReference type="EMBL" id="CP063362">
    <property type="protein sequence ID" value="QRG06382.1"/>
    <property type="molecule type" value="Genomic_DNA"/>
</dbReference>
<dbReference type="PROSITE" id="PS00336">
    <property type="entry name" value="BETA_LACTAMASE_C"/>
    <property type="match status" value="1"/>
</dbReference>
<evidence type="ECO:0000256" key="2">
    <source>
        <dbReference type="ARBA" id="ARBA00007840"/>
    </source>
</evidence>
<dbReference type="Gene3D" id="3.40.710.10">
    <property type="entry name" value="DD-peptidase/beta-lactamase superfamily"/>
    <property type="match status" value="1"/>
</dbReference>
<dbReference type="AlphaFoldDB" id="A0A974SIF5"/>
<keyword evidence="4 6" id="KW-0378">Hydrolase</keyword>
<dbReference type="GO" id="GO:0030288">
    <property type="term" value="C:outer membrane-bounded periplasmic space"/>
    <property type="evidence" value="ECO:0007669"/>
    <property type="project" value="InterPro"/>
</dbReference>
<dbReference type="InterPro" id="IPR012338">
    <property type="entry name" value="Beta-lactam/transpept-like"/>
</dbReference>
<evidence type="ECO:0000256" key="3">
    <source>
        <dbReference type="ARBA" id="ARBA00012865"/>
    </source>
</evidence>
<name>A0A974SIF5_9HYPH</name>
<dbReference type="SUPFAM" id="SSF56601">
    <property type="entry name" value="beta-lactamase/transpeptidase-like"/>
    <property type="match status" value="1"/>
</dbReference>
<evidence type="ECO:0000256" key="4">
    <source>
        <dbReference type="ARBA" id="ARBA00022801"/>
    </source>
</evidence>
<feature type="chain" id="PRO_5036801687" description="Beta-lactamase" evidence="7">
    <location>
        <begin position="22"/>
        <end position="385"/>
    </location>
</feature>
<feature type="domain" description="Beta-lactamase-related" evidence="8">
    <location>
        <begin position="49"/>
        <end position="384"/>
    </location>
</feature>
<reference evidence="9 10" key="1">
    <citation type="submission" date="2020-10" db="EMBL/GenBank/DDBJ databases">
        <title>Degradation of 1,4-Dioxane by Xanthobacter sp. YN2, via a Novel Group-2 Soluble Di-Iron Monooxygenase.</title>
        <authorList>
            <person name="Ma F."/>
            <person name="Wang Y."/>
            <person name="Yang J."/>
            <person name="Guo H."/>
            <person name="Su D."/>
            <person name="Yu L."/>
        </authorList>
    </citation>
    <scope>NUCLEOTIDE SEQUENCE [LARGE SCALE GENOMIC DNA]</scope>
    <source>
        <strain evidence="9 10">YN2</strain>
    </source>
</reference>
<dbReference type="GO" id="GO:0046677">
    <property type="term" value="P:response to antibiotic"/>
    <property type="evidence" value="ECO:0007669"/>
    <property type="project" value="UniProtKB-UniRule"/>
</dbReference>
<dbReference type="KEGG" id="xdi:EZH22_26090"/>
<evidence type="ECO:0000259" key="8">
    <source>
        <dbReference type="Pfam" id="PF00144"/>
    </source>
</evidence>
<evidence type="ECO:0000256" key="6">
    <source>
        <dbReference type="RuleBase" id="RU361140"/>
    </source>
</evidence>
<dbReference type="InterPro" id="IPR001466">
    <property type="entry name" value="Beta-lactam-related"/>
</dbReference>
<dbReference type="InterPro" id="IPR006311">
    <property type="entry name" value="TAT_signal"/>
</dbReference>
<sequence>MLTRRAFITAALALGSAPAFGAGYPPVPYRALQGMIDAAAERARRDHGAKRAVVLGVVNPRGNGQLLFAGAHGLTNPAGRPLALDGGTLFEIGSIAKVFTTALHFAQHGPFTGTLGDWLAPRRLSPGMAAIPLAALARYQPGLAQDNHRAVVPPGTMASFDALFRYLARAAPAAPPGTCYSYSNLGWSLLAMAGAGAGRGSAQDFAERYDATLKAYGATCGATHTGIFRPAMKARLPRAYRRNWQMLTPDTDYRPTYPTGVGSGGIVASGVDMLAFLRHQMGFSEGGLDDPALAYLQGPVFAVPACAGGGAPRTAYGWILSDIPDASAPVRVLTKDGAVAGFTAWMGFIAWQGTGAPSPFGVFVLSNAPGAAPLGRAALRRILSA</sequence>
<dbReference type="InterPro" id="IPR050491">
    <property type="entry name" value="AmpC-like"/>
</dbReference>
<evidence type="ECO:0000256" key="5">
    <source>
        <dbReference type="ARBA" id="ARBA00023251"/>
    </source>
</evidence>